<dbReference type="OrthoDB" id="2274783at2"/>
<dbReference type="RefSeq" id="WP_052726871.1">
    <property type="nucleotide sequence ID" value="NZ_JBHTBO010000011.1"/>
</dbReference>
<dbReference type="STRING" id="1218506.JF75_08310"/>
<organism evidence="1 2">
    <name type="scientific">Lactobacillus kimbladii</name>
    <dbReference type="NCBI Taxonomy" id="1218506"/>
    <lineage>
        <taxon>Bacteria</taxon>
        <taxon>Bacillati</taxon>
        <taxon>Bacillota</taxon>
        <taxon>Bacilli</taxon>
        <taxon>Lactobacillales</taxon>
        <taxon>Lactobacillaceae</taxon>
        <taxon>Lactobacillus</taxon>
    </lineage>
</organism>
<gene>
    <name evidence="1" type="ORF">JF75_08310</name>
</gene>
<dbReference type="AlphaFoldDB" id="A0A0F4LKY8"/>
<accession>A0A0F4LKY8</accession>
<evidence type="ECO:0000313" key="2">
    <source>
        <dbReference type="Proteomes" id="UP000033612"/>
    </source>
</evidence>
<protein>
    <submittedName>
        <fullName evidence="1">Uncharacterized protein</fullName>
    </submittedName>
</protein>
<dbReference type="HOGENOM" id="CLU_1862643_0_0_9"/>
<keyword evidence="2" id="KW-1185">Reference proteome</keyword>
<dbReference type="PATRIC" id="fig|1218506.3.peg.887"/>
<reference evidence="1 2" key="1">
    <citation type="submission" date="2015-01" db="EMBL/GenBank/DDBJ databases">
        <title>Comparative genomics of the lactic acid bacteria isolated from the honey bee gut.</title>
        <authorList>
            <person name="Ellegaard K.M."/>
            <person name="Tamarit D."/>
            <person name="Javelind E."/>
            <person name="Olofsson T."/>
            <person name="Andersson S.G."/>
            <person name="Vasquez A."/>
        </authorList>
    </citation>
    <scope>NUCLEOTIDE SEQUENCE [LARGE SCALE GENOMIC DNA]</scope>
    <source>
        <strain evidence="1 2">Hma2</strain>
    </source>
</reference>
<name>A0A0F4LKY8_9LACO</name>
<dbReference type="EMBL" id="JXLH01000011">
    <property type="protein sequence ID" value="KJY58973.1"/>
    <property type="molecule type" value="Genomic_DNA"/>
</dbReference>
<evidence type="ECO:0000313" key="1">
    <source>
        <dbReference type="EMBL" id="KJY58973.1"/>
    </source>
</evidence>
<sequence length="137" mass="15674">MVIEHKNSIITLHKTNSKKGLPVKAVNRTRKSHINSGVSFDYPQLSLFENPPLEKDMISPDQMYLMVTYGGTDYKLDYVNIGMPNDGVTSWIDIKDITNSFTTFETVSATEQKEIDLEFQNEVKRMLEREKKNGGQI</sequence>
<dbReference type="Proteomes" id="UP000033612">
    <property type="component" value="Unassembled WGS sequence"/>
</dbReference>
<proteinExistence type="predicted"/>
<comment type="caution">
    <text evidence="1">The sequence shown here is derived from an EMBL/GenBank/DDBJ whole genome shotgun (WGS) entry which is preliminary data.</text>
</comment>